<keyword evidence="2" id="KW-1185">Reference proteome</keyword>
<dbReference type="Proteomes" id="UP000499080">
    <property type="component" value="Unassembled WGS sequence"/>
</dbReference>
<evidence type="ECO:0000313" key="2">
    <source>
        <dbReference type="Proteomes" id="UP000499080"/>
    </source>
</evidence>
<organism evidence="1 2">
    <name type="scientific">Araneus ventricosus</name>
    <name type="common">Orbweaver spider</name>
    <name type="synonym">Epeira ventricosa</name>
    <dbReference type="NCBI Taxonomy" id="182803"/>
    <lineage>
        <taxon>Eukaryota</taxon>
        <taxon>Metazoa</taxon>
        <taxon>Ecdysozoa</taxon>
        <taxon>Arthropoda</taxon>
        <taxon>Chelicerata</taxon>
        <taxon>Arachnida</taxon>
        <taxon>Araneae</taxon>
        <taxon>Araneomorphae</taxon>
        <taxon>Entelegynae</taxon>
        <taxon>Araneoidea</taxon>
        <taxon>Araneidae</taxon>
        <taxon>Araneus</taxon>
    </lineage>
</organism>
<proteinExistence type="predicted"/>
<accession>A0A4Y2IMB9</accession>
<reference evidence="1 2" key="1">
    <citation type="journal article" date="2019" name="Sci. Rep.">
        <title>Orb-weaving spider Araneus ventricosus genome elucidates the spidroin gene catalogue.</title>
        <authorList>
            <person name="Kono N."/>
            <person name="Nakamura H."/>
            <person name="Ohtoshi R."/>
            <person name="Moran D.A.P."/>
            <person name="Shinohara A."/>
            <person name="Yoshida Y."/>
            <person name="Fujiwara M."/>
            <person name="Mori M."/>
            <person name="Tomita M."/>
            <person name="Arakawa K."/>
        </authorList>
    </citation>
    <scope>NUCLEOTIDE SEQUENCE [LARGE SCALE GENOMIC DNA]</scope>
</reference>
<evidence type="ECO:0000313" key="1">
    <source>
        <dbReference type="EMBL" id="GBM79011.1"/>
    </source>
</evidence>
<protein>
    <submittedName>
        <fullName evidence="1">Uncharacterized protein</fullName>
    </submittedName>
</protein>
<comment type="caution">
    <text evidence="1">The sequence shown here is derived from an EMBL/GenBank/DDBJ whole genome shotgun (WGS) entry which is preliminary data.</text>
</comment>
<name>A0A4Y2IMB9_ARAVE</name>
<gene>
    <name evidence="1" type="ORF">AVEN_227238_1</name>
</gene>
<sequence>MTRTTPEPATPQDFCVTTAEGRLAKDVGFSVDESHTADLQWKRISNLEPPAPKLGSYLRGLTTREMKIQDTFQRRHNFFPLKTSRSFSLPLYCILIQYSVFCI</sequence>
<dbReference type="EMBL" id="BGPR01002794">
    <property type="protein sequence ID" value="GBM79011.1"/>
    <property type="molecule type" value="Genomic_DNA"/>
</dbReference>
<dbReference type="AlphaFoldDB" id="A0A4Y2IMB9"/>